<sequence>MPKEPRTSTSRKSRRSPVSDRNSGRKTPRPRPQATTSGSKPEQQQKQHEPPAREKDLGASQWPLEYFPPPPDDGHWVPKTGGKPVNKIPAKPTGVPPPPSPTLQPPVMQLTYPPPPPFTADDPKWLPEMVGDVQRQRNHLQSQLALAHAEASSALVEATLVQGELQCEIGLMQTFLNHVAYIAGNGFVRRLLSDVDGVIAHRLHPDGEEASDVSQDEAIEEEEEVEAAVTEDGGSEVEDDAPHIDKGKGKSREVDIPEEQEEKSSEDEEQAEDMKDLNAEQLAWKAMLSSDTPIPILGSPPPGVETNPLAVGRRRGRPLRRDPYRIREDHRGEPVLYEVVS</sequence>
<reference evidence="3" key="2">
    <citation type="submission" date="2015-01" db="EMBL/GenBank/DDBJ databases">
        <title>Evolutionary Origins and Diversification of the Mycorrhizal Mutualists.</title>
        <authorList>
            <consortium name="DOE Joint Genome Institute"/>
            <consortium name="Mycorrhizal Genomics Consortium"/>
            <person name="Kohler A."/>
            <person name="Kuo A."/>
            <person name="Nagy L.G."/>
            <person name="Floudas D."/>
            <person name="Copeland A."/>
            <person name="Barry K.W."/>
            <person name="Cichocki N."/>
            <person name="Veneault-Fourrey C."/>
            <person name="LaButti K."/>
            <person name="Lindquist E.A."/>
            <person name="Lipzen A."/>
            <person name="Lundell T."/>
            <person name="Morin E."/>
            <person name="Murat C."/>
            <person name="Riley R."/>
            <person name="Ohm R."/>
            <person name="Sun H."/>
            <person name="Tunlid A."/>
            <person name="Henrissat B."/>
            <person name="Grigoriev I.V."/>
            <person name="Hibbett D.S."/>
            <person name="Martin F."/>
        </authorList>
    </citation>
    <scope>NUCLEOTIDE SEQUENCE [LARGE SCALE GENOMIC DNA]</scope>
    <source>
        <strain evidence="3">441</strain>
    </source>
</reference>
<feature type="region of interest" description="Disordered" evidence="1">
    <location>
        <begin position="226"/>
        <end position="275"/>
    </location>
</feature>
<feature type="compositionally biased region" description="Basic and acidic residues" evidence="1">
    <location>
        <begin position="43"/>
        <end position="57"/>
    </location>
</feature>
<evidence type="ECO:0000256" key="1">
    <source>
        <dbReference type="SAM" id="MobiDB-lite"/>
    </source>
</evidence>
<dbReference type="STRING" id="765257.A0A0C9YZS4"/>
<accession>A0A0C9YZS4</accession>
<feature type="region of interest" description="Disordered" evidence="1">
    <location>
        <begin position="1"/>
        <end position="100"/>
    </location>
</feature>
<evidence type="ECO:0000313" key="3">
    <source>
        <dbReference type="Proteomes" id="UP000054018"/>
    </source>
</evidence>
<organism evidence="2 3">
    <name type="scientific">Pisolithus microcarpus 441</name>
    <dbReference type="NCBI Taxonomy" id="765257"/>
    <lineage>
        <taxon>Eukaryota</taxon>
        <taxon>Fungi</taxon>
        <taxon>Dikarya</taxon>
        <taxon>Basidiomycota</taxon>
        <taxon>Agaricomycotina</taxon>
        <taxon>Agaricomycetes</taxon>
        <taxon>Agaricomycetidae</taxon>
        <taxon>Boletales</taxon>
        <taxon>Sclerodermatineae</taxon>
        <taxon>Pisolithaceae</taxon>
        <taxon>Pisolithus</taxon>
    </lineage>
</organism>
<feature type="compositionally biased region" description="Acidic residues" evidence="1">
    <location>
        <begin position="256"/>
        <end position="271"/>
    </location>
</feature>
<proteinExistence type="predicted"/>
<keyword evidence="3" id="KW-1185">Reference proteome</keyword>
<protein>
    <submittedName>
        <fullName evidence="2">Uncharacterized protein</fullName>
    </submittedName>
</protein>
<dbReference type="Proteomes" id="UP000054018">
    <property type="component" value="Unassembled WGS sequence"/>
</dbReference>
<gene>
    <name evidence="2" type="ORF">PISMIDRAFT_683116</name>
</gene>
<feature type="compositionally biased region" description="Basic and acidic residues" evidence="1">
    <location>
        <begin position="240"/>
        <end position="255"/>
    </location>
</feature>
<name>A0A0C9YZS4_9AGAM</name>
<dbReference type="OrthoDB" id="2680944at2759"/>
<feature type="region of interest" description="Disordered" evidence="1">
    <location>
        <begin position="291"/>
        <end position="323"/>
    </location>
</feature>
<dbReference type="AlphaFoldDB" id="A0A0C9YZS4"/>
<dbReference type="HOGENOM" id="CLU_814130_0_0_1"/>
<reference evidence="2 3" key="1">
    <citation type="submission" date="2014-04" db="EMBL/GenBank/DDBJ databases">
        <authorList>
            <consortium name="DOE Joint Genome Institute"/>
            <person name="Kuo A."/>
            <person name="Kohler A."/>
            <person name="Costa M.D."/>
            <person name="Nagy L.G."/>
            <person name="Floudas D."/>
            <person name="Copeland A."/>
            <person name="Barry K.W."/>
            <person name="Cichocki N."/>
            <person name="Veneault-Fourrey C."/>
            <person name="LaButti K."/>
            <person name="Lindquist E.A."/>
            <person name="Lipzen A."/>
            <person name="Lundell T."/>
            <person name="Morin E."/>
            <person name="Murat C."/>
            <person name="Sun H."/>
            <person name="Tunlid A."/>
            <person name="Henrissat B."/>
            <person name="Grigoriev I.V."/>
            <person name="Hibbett D.S."/>
            <person name="Martin F."/>
            <person name="Nordberg H.P."/>
            <person name="Cantor M.N."/>
            <person name="Hua S.X."/>
        </authorList>
    </citation>
    <scope>NUCLEOTIDE SEQUENCE [LARGE SCALE GENOMIC DNA]</scope>
    <source>
        <strain evidence="2 3">441</strain>
    </source>
</reference>
<evidence type="ECO:0000313" key="2">
    <source>
        <dbReference type="EMBL" id="KIK19464.1"/>
    </source>
</evidence>
<dbReference type="EMBL" id="KN833783">
    <property type="protein sequence ID" value="KIK19464.1"/>
    <property type="molecule type" value="Genomic_DNA"/>
</dbReference>